<dbReference type="EMBL" id="CM055729">
    <property type="protein sequence ID" value="KAJ8015408.1"/>
    <property type="molecule type" value="Genomic_DNA"/>
</dbReference>
<accession>A0ACC2HHS2</accession>
<keyword evidence="2" id="KW-1185">Reference proteome</keyword>
<organism evidence="1 2">
    <name type="scientific">Dallia pectoralis</name>
    <name type="common">Alaska blackfish</name>
    <dbReference type="NCBI Taxonomy" id="75939"/>
    <lineage>
        <taxon>Eukaryota</taxon>
        <taxon>Metazoa</taxon>
        <taxon>Chordata</taxon>
        <taxon>Craniata</taxon>
        <taxon>Vertebrata</taxon>
        <taxon>Euteleostomi</taxon>
        <taxon>Actinopterygii</taxon>
        <taxon>Neopterygii</taxon>
        <taxon>Teleostei</taxon>
        <taxon>Protacanthopterygii</taxon>
        <taxon>Esociformes</taxon>
        <taxon>Umbridae</taxon>
        <taxon>Dallia</taxon>
    </lineage>
</organism>
<name>A0ACC2HHS2_DALPE</name>
<protein>
    <submittedName>
        <fullName evidence="1">Uncharacterized protein</fullName>
    </submittedName>
</protein>
<evidence type="ECO:0000313" key="2">
    <source>
        <dbReference type="Proteomes" id="UP001157502"/>
    </source>
</evidence>
<reference evidence="1" key="1">
    <citation type="submission" date="2021-05" db="EMBL/GenBank/DDBJ databases">
        <authorList>
            <person name="Pan Q."/>
            <person name="Jouanno E."/>
            <person name="Zahm M."/>
            <person name="Klopp C."/>
            <person name="Cabau C."/>
            <person name="Louis A."/>
            <person name="Berthelot C."/>
            <person name="Parey E."/>
            <person name="Roest Crollius H."/>
            <person name="Montfort J."/>
            <person name="Robinson-Rechavi M."/>
            <person name="Bouchez O."/>
            <person name="Lampietro C."/>
            <person name="Lopez Roques C."/>
            <person name="Donnadieu C."/>
            <person name="Postlethwait J."/>
            <person name="Bobe J."/>
            <person name="Dillon D."/>
            <person name="Chandos A."/>
            <person name="von Hippel F."/>
            <person name="Guiguen Y."/>
        </authorList>
    </citation>
    <scope>NUCLEOTIDE SEQUENCE</scope>
    <source>
        <strain evidence="1">YG-Jan2019</strain>
    </source>
</reference>
<dbReference type="Proteomes" id="UP001157502">
    <property type="component" value="Chromosome 2"/>
</dbReference>
<sequence>MEAVVLQGMLYCQRNMLGKKTWRKTLAMLYPPSVFGIGRLELYDLDCVSTNTYLCSQWSRSPSVRKVVRLCDCLTVTTPSDTSPLPLLSLYNDPSPDFKVFCVNTTKIIYTLASEDHQDWFTALSQLAFQAEPIGWMDHREKKKADWAGMNIEEKYTFPTWRTAQYVVNIHTNEASRRCQLTGSYLLSPGRDVVLLQDLQNHKIVYCWPYHLLRRFGQVKGGLCIEAGRRCTSGEGLFTFMSERAPEIYKTIIDAIALLGQMDNGDNKTPIQHPLLAPSSSLSSPQFPPKTVASNSPSASFSMSGPPHSSSPPPPHPSSSSPRLHNKPKGPAHSLADCSDRFASPPLPMRNNVLPSPLMTAPVIDSDLCQKLTPMSDGYLYATVNDQILPVLRRTPAPLRVQHSLPLHGNKEEEDTEDRCHSLDAINLDKLGLGLGVGLGMGLEDSTYYNIHMGSIRRVEEKGVTVRTSSDCVYTEVNMPPSTQLPSLPPVQTLSLGQPRRGEETGLLGSGGSVPTSGVPVSFKQKLSDMLCKDLAKFQPPRLPPGAAVTERQPLH</sequence>
<evidence type="ECO:0000313" key="1">
    <source>
        <dbReference type="EMBL" id="KAJ8015408.1"/>
    </source>
</evidence>
<gene>
    <name evidence="1" type="ORF">DPEC_G00025810</name>
</gene>
<proteinExistence type="predicted"/>
<comment type="caution">
    <text evidence="1">The sequence shown here is derived from an EMBL/GenBank/DDBJ whole genome shotgun (WGS) entry which is preliminary data.</text>
</comment>